<dbReference type="PANTHER" id="PTHR47027">
    <property type="entry name" value="REVERSE TRANSCRIPTASE DOMAIN-CONTAINING PROTEIN"/>
    <property type="match status" value="1"/>
</dbReference>
<dbReference type="AlphaFoldDB" id="A0A914VH66"/>
<reference evidence="3" key="1">
    <citation type="submission" date="2022-11" db="UniProtKB">
        <authorList>
            <consortium name="WormBaseParasite"/>
        </authorList>
    </citation>
    <scope>IDENTIFICATION</scope>
</reference>
<organism evidence="2 3">
    <name type="scientific">Plectus sambesii</name>
    <dbReference type="NCBI Taxonomy" id="2011161"/>
    <lineage>
        <taxon>Eukaryota</taxon>
        <taxon>Metazoa</taxon>
        <taxon>Ecdysozoa</taxon>
        <taxon>Nematoda</taxon>
        <taxon>Chromadorea</taxon>
        <taxon>Plectida</taxon>
        <taxon>Plectina</taxon>
        <taxon>Plectoidea</taxon>
        <taxon>Plectidae</taxon>
        <taxon>Plectus</taxon>
    </lineage>
</organism>
<feature type="domain" description="Reverse transcriptase" evidence="1">
    <location>
        <begin position="183"/>
        <end position="251"/>
    </location>
</feature>
<proteinExistence type="predicted"/>
<dbReference type="InterPro" id="IPR000477">
    <property type="entry name" value="RT_dom"/>
</dbReference>
<dbReference type="CDD" id="cd01650">
    <property type="entry name" value="RT_nLTR_like"/>
    <property type="match status" value="1"/>
</dbReference>
<dbReference type="Pfam" id="PF00078">
    <property type="entry name" value="RVT_1"/>
    <property type="match status" value="2"/>
</dbReference>
<evidence type="ECO:0000313" key="2">
    <source>
        <dbReference type="Proteomes" id="UP000887566"/>
    </source>
</evidence>
<dbReference type="WBParaSite" id="PSAMB.scaffold1982size30504.g15877.t1">
    <property type="protein sequence ID" value="PSAMB.scaffold1982size30504.g15877.t1"/>
    <property type="gene ID" value="PSAMB.scaffold1982size30504.g15877"/>
</dbReference>
<keyword evidence="2" id="KW-1185">Reference proteome</keyword>
<dbReference type="InterPro" id="IPR043502">
    <property type="entry name" value="DNA/RNA_pol_sf"/>
</dbReference>
<dbReference type="Proteomes" id="UP000887566">
    <property type="component" value="Unplaced"/>
</dbReference>
<feature type="domain" description="Reverse transcriptase" evidence="1">
    <location>
        <begin position="58"/>
        <end position="161"/>
    </location>
</feature>
<evidence type="ECO:0000313" key="3">
    <source>
        <dbReference type="WBParaSite" id="PSAMB.scaffold1982size30504.g15877.t1"/>
    </source>
</evidence>
<sequence>MQMKTGKTPGNDDITTEMLKHGHGTLVPVLMRLFNTCLTWQDTPKHMADSSTILLFKKGDPLQLKNYRPISLLSVIYKLLTKVINNQADHILDKSQPPEQASFRRNFSTINHLHSLNELIEKTHEYQLPLYMLFIDFEKAFDSVEVNAVWSAIQEQACLEQIFRRLPWDDRGINTNGRCLSNLRFADDIVLLANTADELQQMASELNDEAGQVGLKINASKTKAMSTTPLLNPIHLDDSEIEAVDNYIYLGQLITIVRDHTREIRRRKQAGWAILHQYRNFLTSHIVDMKYKRRLFNQCIIPAMLYGSECWALTKKRRDTMTAAQRRMERAMEGVNILDKKTNDWG</sequence>
<dbReference type="PANTHER" id="PTHR47027:SF29">
    <property type="entry name" value="C2H2-TYPE DOMAIN-CONTAINING PROTEIN"/>
    <property type="match status" value="1"/>
</dbReference>
<accession>A0A914VH66</accession>
<protein>
    <submittedName>
        <fullName evidence="3">Reverse transcriptase domain-containing protein</fullName>
    </submittedName>
</protein>
<evidence type="ECO:0000259" key="1">
    <source>
        <dbReference type="Pfam" id="PF00078"/>
    </source>
</evidence>
<name>A0A914VH66_9BILA</name>
<dbReference type="SUPFAM" id="SSF56672">
    <property type="entry name" value="DNA/RNA polymerases"/>
    <property type="match status" value="1"/>
</dbReference>